<keyword evidence="1" id="KW-1133">Transmembrane helix</keyword>
<protein>
    <submittedName>
        <fullName evidence="2">Uncharacterized protein</fullName>
    </submittedName>
</protein>
<gene>
    <name evidence="2" type="ORF">CJ030_MR1G008852</name>
</gene>
<keyword evidence="1" id="KW-0812">Transmembrane</keyword>
<proteinExistence type="predicted"/>
<dbReference type="OrthoDB" id="683410at2759"/>
<keyword evidence="1" id="KW-0472">Membrane</keyword>
<organism evidence="2 3">
    <name type="scientific">Morella rubra</name>
    <name type="common">Chinese bayberry</name>
    <dbReference type="NCBI Taxonomy" id="262757"/>
    <lineage>
        <taxon>Eukaryota</taxon>
        <taxon>Viridiplantae</taxon>
        <taxon>Streptophyta</taxon>
        <taxon>Embryophyta</taxon>
        <taxon>Tracheophyta</taxon>
        <taxon>Spermatophyta</taxon>
        <taxon>Magnoliopsida</taxon>
        <taxon>eudicotyledons</taxon>
        <taxon>Gunneridae</taxon>
        <taxon>Pentapetalae</taxon>
        <taxon>rosids</taxon>
        <taxon>fabids</taxon>
        <taxon>Fagales</taxon>
        <taxon>Myricaceae</taxon>
        <taxon>Morella</taxon>
    </lineage>
</organism>
<feature type="transmembrane region" description="Helical" evidence="1">
    <location>
        <begin position="88"/>
        <end position="109"/>
    </location>
</feature>
<evidence type="ECO:0000313" key="3">
    <source>
        <dbReference type="Proteomes" id="UP000516437"/>
    </source>
</evidence>
<dbReference type="Proteomes" id="UP000516437">
    <property type="component" value="Chromosome 1"/>
</dbReference>
<accession>A0A6A1WI95</accession>
<dbReference type="PANTHER" id="PTHR33306:SF5">
    <property type="entry name" value="OXIDOREDUCTASE_TRANSITION METAL ION-BINDING PROTEIN"/>
    <property type="match status" value="1"/>
</dbReference>
<comment type="caution">
    <text evidence="2">The sequence shown here is derived from an EMBL/GenBank/DDBJ whole genome shotgun (WGS) entry which is preliminary data.</text>
</comment>
<keyword evidence="3" id="KW-1185">Reference proteome</keyword>
<evidence type="ECO:0000256" key="1">
    <source>
        <dbReference type="SAM" id="Phobius"/>
    </source>
</evidence>
<feature type="transmembrane region" description="Helical" evidence="1">
    <location>
        <begin position="50"/>
        <end position="68"/>
    </location>
</feature>
<sequence>MAEGHYSSSSHPQPPMSLHLCFLFLILLMFLGFSWYLNYESVLESLFDQVKMVLVVSPLLLLLVVHFLSNDERRRFSYIIPLPERDSVHRAGGTPWGLGAVLVVLFFMISYRSSFQERLFPHLSR</sequence>
<dbReference type="PANTHER" id="PTHR33306">
    <property type="entry name" value="EXPRESSED PROTEIN-RELATED-RELATED"/>
    <property type="match status" value="1"/>
</dbReference>
<dbReference type="EMBL" id="RXIC02000019">
    <property type="protein sequence ID" value="KAB1224874.1"/>
    <property type="molecule type" value="Genomic_DNA"/>
</dbReference>
<feature type="transmembrane region" description="Helical" evidence="1">
    <location>
        <begin position="16"/>
        <end position="38"/>
    </location>
</feature>
<dbReference type="AlphaFoldDB" id="A0A6A1WI95"/>
<name>A0A6A1WI95_9ROSI</name>
<evidence type="ECO:0000313" key="2">
    <source>
        <dbReference type="EMBL" id="KAB1224874.1"/>
    </source>
</evidence>
<reference evidence="2 3" key="1">
    <citation type="journal article" date="2019" name="Plant Biotechnol. J.">
        <title>The red bayberry genome and genetic basis of sex determination.</title>
        <authorList>
            <person name="Jia H.M."/>
            <person name="Jia H.J."/>
            <person name="Cai Q.L."/>
            <person name="Wang Y."/>
            <person name="Zhao H.B."/>
            <person name="Yang W.F."/>
            <person name="Wang G.Y."/>
            <person name="Li Y.H."/>
            <person name="Zhan D.L."/>
            <person name="Shen Y.T."/>
            <person name="Niu Q.F."/>
            <person name="Chang L."/>
            <person name="Qiu J."/>
            <person name="Zhao L."/>
            <person name="Xie H.B."/>
            <person name="Fu W.Y."/>
            <person name="Jin J."/>
            <person name="Li X.W."/>
            <person name="Jiao Y."/>
            <person name="Zhou C.C."/>
            <person name="Tu T."/>
            <person name="Chai C.Y."/>
            <person name="Gao J.L."/>
            <person name="Fan L.J."/>
            <person name="van de Weg E."/>
            <person name="Wang J.Y."/>
            <person name="Gao Z.S."/>
        </authorList>
    </citation>
    <scope>NUCLEOTIDE SEQUENCE [LARGE SCALE GENOMIC DNA]</scope>
    <source>
        <tissue evidence="2">Leaves</tissue>
    </source>
</reference>